<sequence length="131" mass="14625">MSNLRGKVSKWAYSALMANDDASPSWTIFKSTIRAMYQPPNNEVLLQARFFSTTGETLSARVCAGDAFAVCVHYCLFQKGAKDDGREQLKLPWIEEKSYNIFSATAYYTPSAEKLDATPMELGNADVVCYK</sequence>
<name>A0ABN8BYK7_9STRA</name>
<dbReference type="Proteomes" id="UP001157938">
    <property type="component" value="Unassembled WGS sequence"/>
</dbReference>
<proteinExistence type="predicted"/>
<keyword evidence="2" id="KW-1185">Reference proteome</keyword>
<dbReference type="EMBL" id="CAKLBC010000543">
    <property type="protein sequence ID" value="CAH0486872.1"/>
    <property type="molecule type" value="Genomic_DNA"/>
</dbReference>
<evidence type="ECO:0000313" key="2">
    <source>
        <dbReference type="Proteomes" id="UP001157938"/>
    </source>
</evidence>
<accession>A0ABN8BYK7</accession>
<reference evidence="1 2" key="1">
    <citation type="submission" date="2021-11" db="EMBL/GenBank/DDBJ databases">
        <authorList>
            <person name="Islam A."/>
            <person name="Islam S."/>
            <person name="Flora M.S."/>
            <person name="Rahman M."/>
            <person name="Ziaur R.M."/>
            <person name="Epstein J.H."/>
            <person name="Hassan M."/>
            <person name="Klassen M."/>
            <person name="Woodard K."/>
            <person name="Webb A."/>
            <person name="Webby R.J."/>
            <person name="El Zowalaty M.E."/>
        </authorList>
    </citation>
    <scope>NUCLEOTIDE SEQUENCE [LARGE SCALE GENOMIC DNA]</scope>
    <source>
        <strain evidence="1">Pf1</strain>
    </source>
</reference>
<evidence type="ECO:0000313" key="1">
    <source>
        <dbReference type="EMBL" id="CAH0486872.1"/>
    </source>
</evidence>
<organism evidence="1 2">
    <name type="scientific">Peronospora farinosa</name>
    <dbReference type="NCBI Taxonomy" id="134698"/>
    <lineage>
        <taxon>Eukaryota</taxon>
        <taxon>Sar</taxon>
        <taxon>Stramenopiles</taxon>
        <taxon>Oomycota</taxon>
        <taxon>Peronosporomycetes</taxon>
        <taxon>Peronosporales</taxon>
        <taxon>Peronosporaceae</taxon>
        <taxon>Peronospora</taxon>
    </lineage>
</organism>
<protein>
    <submittedName>
        <fullName evidence="1">Uncharacterized protein</fullName>
    </submittedName>
</protein>
<gene>
    <name evidence="1" type="ORF">PFR001_LOCUS2468</name>
</gene>
<comment type="caution">
    <text evidence="1">The sequence shown here is derived from an EMBL/GenBank/DDBJ whole genome shotgun (WGS) entry which is preliminary data.</text>
</comment>